<dbReference type="OrthoDB" id="9772725at2"/>
<evidence type="ECO:0000256" key="9">
    <source>
        <dbReference type="SAM" id="MobiDB-lite"/>
    </source>
</evidence>
<proteinExistence type="inferred from homology"/>
<evidence type="ECO:0000256" key="6">
    <source>
        <dbReference type="ARBA" id="ARBA00022989"/>
    </source>
</evidence>
<dbReference type="InterPro" id="IPR036259">
    <property type="entry name" value="MFS_trans_sf"/>
</dbReference>
<dbReference type="AlphaFoldDB" id="A0A432MJP9"/>
<reference evidence="11 12" key="1">
    <citation type="submission" date="2018-12" db="EMBL/GenBank/DDBJ databases">
        <authorList>
            <person name="Toschakov S.V."/>
        </authorList>
    </citation>
    <scope>NUCLEOTIDE SEQUENCE [LARGE SCALE GENOMIC DNA]</scope>
    <source>
        <strain evidence="11 12">GM2012</strain>
    </source>
</reference>
<feature type="transmembrane region" description="Helical" evidence="10">
    <location>
        <begin position="113"/>
        <end position="137"/>
    </location>
</feature>
<dbReference type="PROSITE" id="PS01022">
    <property type="entry name" value="PTR2_1"/>
    <property type="match status" value="1"/>
</dbReference>
<keyword evidence="2 8" id="KW-0813">Transport</keyword>
<evidence type="ECO:0000256" key="2">
    <source>
        <dbReference type="ARBA" id="ARBA00022448"/>
    </source>
</evidence>
<feature type="region of interest" description="Disordered" evidence="9">
    <location>
        <begin position="304"/>
        <end position="336"/>
    </location>
</feature>
<dbReference type="RefSeq" id="WP_126725769.1">
    <property type="nucleotide sequence ID" value="NZ_RYZH01000022.1"/>
</dbReference>
<evidence type="ECO:0000256" key="10">
    <source>
        <dbReference type="SAM" id="Phobius"/>
    </source>
</evidence>
<keyword evidence="5" id="KW-0571">Peptide transport</keyword>
<dbReference type="CDD" id="cd17346">
    <property type="entry name" value="MFS_DtpA_like"/>
    <property type="match status" value="1"/>
</dbReference>
<dbReference type="InterPro" id="IPR050171">
    <property type="entry name" value="MFS_Transporters"/>
</dbReference>
<evidence type="ECO:0000313" key="12">
    <source>
        <dbReference type="Proteomes" id="UP000280296"/>
    </source>
</evidence>
<evidence type="ECO:0000256" key="4">
    <source>
        <dbReference type="ARBA" id="ARBA00022692"/>
    </source>
</evidence>
<reference evidence="11 12" key="2">
    <citation type="submission" date="2019-01" db="EMBL/GenBank/DDBJ databases">
        <title>Tautonia sociabilis, a novel thermotolerant planctomycete of Isosphaeraceae family, isolated from a 4000 m deep subterranean habitat.</title>
        <authorList>
            <person name="Kovaleva O.L."/>
            <person name="Elcheninov A.G."/>
            <person name="Van Heerden E."/>
            <person name="Toshchakov S.V."/>
            <person name="Novikov A."/>
            <person name="Bonch-Osmolovskaya E.A."/>
            <person name="Kublanov I.V."/>
        </authorList>
    </citation>
    <scope>NUCLEOTIDE SEQUENCE [LARGE SCALE GENOMIC DNA]</scope>
    <source>
        <strain evidence="11 12">GM2012</strain>
    </source>
</reference>
<keyword evidence="5" id="KW-0653">Protein transport</keyword>
<keyword evidence="6 10" id="KW-1133">Transmembrane helix</keyword>
<dbReference type="Pfam" id="PF00854">
    <property type="entry name" value="PTR2"/>
    <property type="match status" value="2"/>
</dbReference>
<accession>A0A432MJP9</accession>
<comment type="caution">
    <text evidence="11">The sequence shown here is derived from an EMBL/GenBank/DDBJ whole genome shotgun (WGS) entry which is preliminary data.</text>
</comment>
<gene>
    <name evidence="11" type="ORF">TsocGM_12815</name>
</gene>
<dbReference type="InterPro" id="IPR000109">
    <property type="entry name" value="POT_fam"/>
</dbReference>
<feature type="transmembrane region" description="Helical" evidence="10">
    <location>
        <begin position="63"/>
        <end position="81"/>
    </location>
</feature>
<dbReference type="Proteomes" id="UP000280296">
    <property type="component" value="Unassembled WGS sequence"/>
</dbReference>
<dbReference type="GO" id="GO:0006857">
    <property type="term" value="P:oligopeptide transport"/>
    <property type="evidence" value="ECO:0007669"/>
    <property type="project" value="InterPro"/>
</dbReference>
<dbReference type="SUPFAM" id="SSF103473">
    <property type="entry name" value="MFS general substrate transporter"/>
    <property type="match status" value="2"/>
</dbReference>
<keyword evidence="12" id="KW-1185">Reference proteome</keyword>
<feature type="transmembrane region" description="Helical" evidence="10">
    <location>
        <begin position="226"/>
        <end position="247"/>
    </location>
</feature>
<dbReference type="NCBIfam" id="TIGR00924">
    <property type="entry name" value="yjdL_sub1_fam"/>
    <property type="match status" value="1"/>
</dbReference>
<feature type="transmembrane region" description="Helical" evidence="10">
    <location>
        <begin position="463"/>
        <end position="485"/>
    </location>
</feature>
<feature type="transmembrane region" description="Helical" evidence="10">
    <location>
        <begin position="398"/>
        <end position="419"/>
    </location>
</feature>
<dbReference type="Gene3D" id="1.20.1250.20">
    <property type="entry name" value="MFS general substrate transporter like domains"/>
    <property type="match status" value="2"/>
</dbReference>
<name>A0A432MJP9_9BACT</name>
<organism evidence="11 12">
    <name type="scientific">Tautonia sociabilis</name>
    <dbReference type="NCBI Taxonomy" id="2080755"/>
    <lineage>
        <taxon>Bacteria</taxon>
        <taxon>Pseudomonadati</taxon>
        <taxon>Planctomycetota</taxon>
        <taxon>Planctomycetia</taxon>
        <taxon>Isosphaerales</taxon>
        <taxon>Isosphaeraceae</taxon>
        <taxon>Tautonia</taxon>
    </lineage>
</organism>
<dbReference type="PANTHER" id="PTHR23517:SF15">
    <property type="entry name" value="PROTON-DEPENDENT OLIGOPEPTIDE FAMILY TRANSPORT PROTEIN"/>
    <property type="match status" value="1"/>
</dbReference>
<dbReference type="EMBL" id="RYZH01000022">
    <property type="protein sequence ID" value="RUL87405.1"/>
    <property type="molecule type" value="Genomic_DNA"/>
</dbReference>
<evidence type="ECO:0000313" key="11">
    <source>
        <dbReference type="EMBL" id="RUL87405.1"/>
    </source>
</evidence>
<evidence type="ECO:0000256" key="8">
    <source>
        <dbReference type="RuleBase" id="RU003755"/>
    </source>
</evidence>
<protein>
    <submittedName>
        <fullName evidence="11">MFS transporter</fullName>
    </submittedName>
</protein>
<keyword evidence="3" id="KW-1003">Cell membrane</keyword>
<keyword evidence="7 10" id="KW-0472">Membrane</keyword>
<keyword evidence="4 8" id="KW-0812">Transmembrane</keyword>
<evidence type="ECO:0000256" key="7">
    <source>
        <dbReference type="ARBA" id="ARBA00023136"/>
    </source>
</evidence>
<feature type="transmembrane region" description="Helical" evidence="10">
    <location>
        <begin position="176"/>
        <end position="198"/>
    </location>
</feature>
<comment type="similarity">
    <text evidence="8">Belongs to the major facilitator superfamily. Proton-dependent oligopeptide transporter (POT/PTR) (TC 2.A.17) family.</text>
</comment>
<dbReference type="PROSITE" id="PS01023">
    <property type="entry name" value="PTR2_2"/>
    <property type="match status" value="1"/>
</dbReference>
<dbReference type="PANTHER" id="PTHR23517">
    <property type="entry name" value="RESISTANCE PROTEIN MDTM, PUTATIVE-RELATED-RELATED"/>
    <property type="match status" value="1"/>
</dbReference>
<evidence type="ECO:0000256" key="5">
    <source>
        <dbReference type="ARBA" id="ARBA00022856"/>
    </source>
</evidence>
<sequence>MSSSEGAVAVAPPPTRRGHPPGLYVLFGAEMWERFSYYGMRALLVLYLTNHLGVDRTSALDVYATYTGLVYLTPFLGGLMADRYLGQRKAVLIGGILMALGHFAMAFEPLLNVALGLLILGNGFFKPNISTMVGQLYPQGDPRRDGAYTIFYMGINLGAFVAPLACGYLGESPKYGWHYGFGLAGVGMVLGLLNFALFQKTLGHAGFPPGRHAEGQRITARDWFHVVLLSAIGVGGVVVAVLAIPAVNAVLPAGAAKSALLTLFVLLAGAFGSVIAFTSRSLGVVAPSDGPIARPRLGDVANVVEPGRDMADPAGTQTPPAPRTDDDDDDEDPSSPFTSAQWQRIFVALIISAFSIFFWAGFEQSGGTLNLFADTLTERAVPPTLQGLTGGEEIPASWFQSINPLLILILAIPFSILWTTLDRTRFSINSAAKFGLGLILLGAGMAVMFAAESNASEENKASPLWLVLVYFLFTSGELCLSPIGLSLINKLAPARVASLMMALWFVCTAAANYLAGKMESIVGEGTDLWRFLFLFAVIPGVVLLVINPLLKKMAHGRI</sequence>
<dbReference type="GO" id="GO:0005886">
    <property type="term" value="C:plasma membrane"/>
    <property type="evidence" value="ECO:0007669"/>
    <property type="project" value="UniProtKB-SubCell"/>
</dbReference>
<feature type="transmembrane region" description="Helical" evidence="10">
    <location>
        <begin position="528"/>
        <end position="550"/>
    </location>
</feature>
<feature type="transmembrane region" description="Helical" evidence="10">
    <location>
        <begin position="149"/>
        <end position="170"/>
    </location>
</feature>
<evidence type="ECO:0000256" key="3">
    <source>
        <dbReference type="ARBA" id="ARBA00022475"/>
    </source>
</evidence>
<feature type="transmembrane region" description="Helical" evidence="10">
    <location>
        <begin position="431"/>
        <end position="451"/>
    </location>
</feature>
<comment type="subcellular location">
    <subcellularLocation>
        <location evidence="1">Cell membrane</location>
        <topology evidence="1">Multi-pass membrane protein</topology>
    </subcellularLocation>
    <subcellularLocation>
        <location evidence="8">Membrane</location>
        <topology evidence="8">Multi-pass membrane protein</topology>
    </subcellularLocation>
</comment>
<evidence type="ECO:0000256" key="1">
    <source>
        <dbReference type="ARBA" id="ARBA00004651"/>
    </source>
</evidence>
<feature type="transmembrane region" description="Helical" evidence="10">
    <location>
        <begin position="345"/>
        <end position="362"/>
    </location>
</feature>
<dbReference type="GO" id="GO:1904680">
    <property type="term" value="F:peptide transmembrane transporter activity"/>
    <property type="evidence" value="ECO:0007669"/>
    <property type="project" value="InterPro"/>
</dbReference>
<dbReference type="InterPro" id="IPR005279">
    <property type="entry name" value="Dipep/tripep_permease"/>
</dbReference>
<feature type="transmembrane region" description="Helical" evidence="10">
    <location>
        <begin position="497"/>
        <end position="516"/>
    </location>
</feature>
<feature type="transmembrane region" description="Helical" evidence="10">
    <location>
        <begin position="259"/>
        <end position="278"/>
    </location>
</feature>
<dbReference type="InterPro" id="IPR018456">
    <property type="entry name" value="PTR2_symporter_CS"/>
</dbReference>